<evidence type="ECO:0000256" key="6">
    <source>
        <dbReference type="SAM" id="Phobius"/>
    </source>
</evidence>
<dbReference type="Gene3D" id="1.10.3430.10">
    <property type="entry name" value="Ammonium transporter AmtB like domains"/>
    <property type="match status" value="1"/>
</dbReference>
<dbReference type="GO" id="GO:0008519">
    <property type="term" value="F:ammonium channel activity"/>
    <property type="evidence" value="ECO:0007669"/>
    <property type="project" value="InterPro"/>
</dbReference>
<feature type="transmembrane region" description="Helical" evidence="6">
    <location>
        <begin position="92"/>
        <end position="112"/>
    </location>
</feature>
<dbReference type="Pfam" id="PF00909">
    <property type="entry name" value="Ammonium_transp"/>
    <property type="match status" value="1"/>
</dbReference>
<dbReference type="GO" id="GO:0005886">
    <property type="term" value="C:plasma membrane"/>
    <property type="evidence" value="ECO:0007669"/>
    <property type="project" value="TreeGrafter"/>
</dbReference>
<proteinExistence type="inferred from homology"/>
<evidence type="ECO:0000256" key="1">
    <source>
        <dbReference type="ARBA" id="ARBA00004141"/>
    </source>
</evidence>
<comment type="subcellular location">
    <subcellularLocation>
        <location evidence="1">Membrane</location>
        <topology evidence="1">Multi-pass membrane protein</topology>
    </subcellularLocation>
</comment>
<keyword evidence="4 6" id="KW-1133">Transmembrane helix</keyword>
<keyword evidence="5 6" id="KW-0472">Membrane</keyword>
<dbReference type="InterPro" id="IPR024041">
    <property type="entry name" value="NH4_transpt_AmtB-like_dom"/>
</dbReference>
<feature type="domain" description="Ammonium transporter AmtB-like" evidence="7">
    <location>
        <begin position="17"/>
        <end position="151"/>
    </location>
</feature>
<reference evidence="8" key="1">
    <citation type="submission" date="2020-07" db="EMBL/GenBank/DDBJ databases">
        <authorList>
            <person name="Lin J."/>
        </authorList>
    </citation>
    <scope>NUCLEOTIDE SEQUENCE</scope>
</reference>
<evidence type="ECO:0000256" key="5">
    <source>
        <dbReference type="ARBA" id="ARBA00023136"/>
    </source>
</evidence>
<evidence type="ECO:0000256" key="3">
    <source>
        <dbReference type="ARBA" id="ARBA00022692"/>
    </source>
</evidence>
<feature type="transmembrane region" description="Helical" evidence="6">
    <location>
        <begin position="6"/>
        <end position="27"/>
    </location>
</feature>
<name>A0A6V7NGK3_ANACO</name>
<feature type="transmembrane region" description="Helical" evidence="6">
    <location>
        <begin position="48"/>
        <end position="72"/>
    </location>
</feature>
<gene>
    <name evidence="8" type="ORF">CB5_LOCUS755</name>
</gene>
<dbReference type="EMBL" id="LR862129">
    <property type="protein sequence ID" value="CAD1817544.1"/>
    <property type="molecule type" value="Genomic_DNA"/>
</dbReference>
<keyword evidence="3 6" id="KW-0812">Transmembrane</keyword>
<evidence type="ECO:0000259" key="7">
    <source>
        <dbReference type="Pfam" id="PF00909"/>
    </source>
</evidence>
<comment type="similarity">
    <text evidence="2">Belongs to the ammonia transporter channel (TC 1.A.11.2) family.</text>
</comment>
<evidence type="ECO:0000256" key="4">
    <source>
        <dbReference type="ARBA" id="ARBA00022989"/>
    </source>
</evidence>
<organism evidence="8">
    <name type="scientific">Ananas comosus var. bracteatus</name>
    <name type="common">red pineapple</name>
    <dbReference type="NCBI Taxonomy" id="296719"/>
    <lineage>
        <taxon>Eukaryota</taxon>
        <taxon>Viridiplantae</taxon>
        <taxon>Streptophyta</taxon>
        <taxon>Embryophyta</taxon>
        <taxon>Tracheophyta</taxon>
        <taxon>Spermatophyta</taxon>
        <taxon>Magnoliopsida</taxon>
        <taxon>Liliopsida</taxon>
        <taxon>Poales</taxon>
        <taxon>Bromeliaceae</taxon>
        <taxon>Bromelioideae</taxon>
        <taxon>Ananas</taxon>
    </lineage>
</organism>
<dbReference type="PANTHER" id="PTHR43029:SF17">
    <property type="entry name" value="TRANSPORTER 2, PUTATIVE-RELATED"/>
    <property type="match status" value="1"/>
</dbReference>
<dbReference type="PANTHER" id="PTHR43029">
    <property type="entry name" value="AMMONIUM TRANSPORTER MEP2"/>
    <property type="match status" value="1"/>
</dbReference>
<evidence type="ECO:0000313" key="8">
    <source>
        <dbReference type="EMBL" id="CAD1817544.1"/>
    </source>
</evidence>
<dbReference type="SUPFAM" id="SSF111352">
    <property type="entry name" value="Ammonium transporter"/>
    <property type="match status" value="1"/>
</dbReference>
<evidence type="ECO:0000256" key="2">
    <source>
        <dbReference type="ARBA" id="ARBA00005887"/>
    </source>
</evidence>
<dbReference type="InterPro" id="IPR001905">
    <property type="entry name" value="Ammonium_transpt"/>
</dbReference>
<dbReference type="InterPro" id="IPR029020">
    <property type="entry name" value="Ammonium/urea_transptr"/>
</dbReference>
<dbReference type="AlphaFoldDB" id="A0A6V7NGK3"/>
<sequence>MVVFQWAFAGVTAGLVAGAVLLVWTCLDTTISGKPSIVGAVQGMITGLVCITPAAGWAALIMGLVPGSVPWYTMMSLSKKSPLLQKVDGTLGILHTHALSGILGGILTGLFAHPDLCDMFLPVSNSHGAFYGGASGGVQILKQLAGACFVIERGRHIGCFVNRVSQNDMENQNP</sequence>
<protein>
    <recommendedName>
        <fullName evidence="7">Ammonium transporter AmtB-like domain-containing protein</fullName>
    </recommendedName>
</protein>
<accession>A0A6V7NGK3</accession>